<feature type="transmembrane region" description="Helical" evidence="1">
    <location>
        <begin position="52"/>
        <end position="71"/>
    </location>
</feature>
<gene>
    <name evidence="2" type="ORF">KC207_10560</name>
</gene>
<name>A0A941D8X7_9MICO</name>
<keyword evidence="1" id="KW-0812">Transmembrane</keyword>
<keyword evidence="1" id="KW-0472">Membrane</keyword>
<protein>
    <submittedName>
        <fullName evidence="2">Uncharacterized protein</fullName>
    </submittedName>
</protein>
<evidence type="ECO:0000313" key="3">
    <source>
        <dbReference type="Proteomes" id="UP000677016"/>
    </source>
</evidence>
<feature type="transmembrane region" description="Helical" evidence="1">
    <location>
        <begin position="20"/>
        <end position="45"/>
    </location>
</feature>
<dbReference type="Proteomes" id="UP000677016">
    <property type="component" value="Unassembled WGS sequence"/>
</dbReference>
<accession>A0A941D8X7</accession>
<organism evidence="2 3">
    <name type="scientific">Phycicoccus avicenniae</name>
    <dbReference type="NCBI Taxonomy" id="2828860"/>
    <lineage>
        <taxon>Bacteria</taxon>
        <taxon>Bacillati</taxon>
        <taxon>Actinomycetota</taxon>
        <taxon>Actinomycetes</taxon>
        <taxon>Micrococcales</taxon>
        <taxon>Intrasporangiaceae</taxon>
        <taxon>Phycicoccus</taxon>
    </lineage>
</organism>
<comment type="caution">
    <text evidence="2">The sequence shown here is derived from an EMBL/GenBank/DDBJ whole genome shotgun (WGS) entry which is preliminary data.</text>
</comment>
<dbReference type="EMBL" id="JAGSNF010000015">
    <property type="protein sequence ID" value="MBR7743731.1"/>
    <property type="molecule type" value="Genomic_DNA"/>
</dbReference>
<dbReference type="AlphaFoldDB" id="A0A941D8X7"/>
<feature type="transmembrane region" description="Helical" evidence="1">
    <location>
        <begin position="77"/>
        <end position="96"/>
    </location>
</feature>
<sequence length="139" mass="14451">MDDAGSLEFWQPILGPVGFLVAAGLLLLLLLFLAAVAARLVLFVVRVLLRPWWHALLTLGATVALVATDVVTTTTAVLAWVALLGAGLVSWLFLTVTGRGARAGKGSGGSYRPCSYCHGSGWRDGQMCGLCGGRGAEPA</sequence>
<evidence type="ECO:0000256" key="1">
    <source>
        <dbReference type="SAM" id="Phobius"/>
    </source>
</evidence>
<reference evidence="2" key="1">
    <citation type="submission" date="2021-04" db="EMBL/GenBank/DDBJ databases">
        <title>Phycicoccus avicenniae sp. nov., a novel endophytic actinomycetes isolated from branch of Avicennia mariana.</title>
        <authorList>
            <person name="Tuo L."/>
        </authorList>
    </citation>
    <scope>NUCLEOTIDE SEQUENCE</scope>
    <source>
        <strain evidence="2">BSK3Z-2</strain>
    </source>
</reference>
<keyword evidence="3" id="KW-1185">Reference proteome</keyword>
<dbReference type="RefSeq" id="WP_211602993.1">
    <property type="nucleotide sequence ID" value="NZ_JAGSNF010000015.1"/>
</dbReference>
<proteinExistence type="predicted"/>
<keyword evidence="1" id="KW-1133">Transmembrane helix</keyword>
<evidence type="ECO:0000313" key="2">
    <source>
        <dbReference type="EMBL" id="MBR7743731.1"/>
    </source>
</evidence>